<proteinExistence type="predicted"/>
<evidence type="ECO:0000313" key="3">
    <source>
        <dbReference type="Proteomes" id="UP001341840"/>
    </source>
</evidence>
<dbReference type="InterPro" id="IPR050232">
    <property type="entry name" value="FBL13/AtMIF1-like"/>
</dbReference>
<dbReference type="InterPro" id="IPR036047">
    <property type="entry name" value="F-box-like_dom_sf"/>
</dbReference>
<dbReference type="Pfam" id="PF08387">
    <property type="entry name" value="FBD"/>
    <property type="match status" value="1"/>
</dbReference>
<gene>
    <name evidence="2" type="ORF">PIB30_002705</name>
</gene>
<dbReference type="SMART" id="SM00256">
    <property type="entry name" value="FBOX"/>
    <property type="match status" value="1"/>
</dbReference>
<dbReference type="SUPFAM" id="SSF81383">
    <property type="entry name" value="F-box domain"/>
    <property type="match status" value="1"/>
</dbReference>
<dbReference type="Gene3D" id="1.20.1280.50">
    <property type="match status" value="1"/>
</dbReference>
<dbReference type="InterPro" id="IPR006566">
    <property type="entry name" value="FBD"/>
</dbReference>
<dbReference type="SUPFAM" id="SSF52058">
    <property type="entry name" value="L domain-like"/>
    <property type="match status" value="1"/>
</dbReference>
<dbReference type="CDD" id="cd22160">
    <property type="entry name" value="F-box_AtFBL13-like"/>
    <property type="match status" value="1"/>
</dbReference>
<dbReference type="InterPro" id="IPR053781">
    <property type="entry name" value="F-box_AtFBL13-like"/>
</dbReference>
<keyword evidence="3" id="KW-1185">Reference proteome</keyword>
<evidence type="ECO:0000259" key="1">
    <source>
        <dbReference type="PROSITE" id="PS50181"/>
    </source>
</evidence>
<accession>A0ABU6R4C6</accession>
<dbReference type="PROSITE" id="PS50181">
    <property type="entry name" value="FBOX"/>
    <property type="match status" value="1"/>
</dbReference>
<dbReference type="EMBL" id="JASCZI010030213">
    <property type="protein sequence ID" value="MED6118452.1"/>
    <property type="molecule type" value="Genomic_DNA"/>
</dbReference>
<dbReference type="PANTHER" id="PTHR31900">
    <property type="entry name" value="F-BOX/RNI SUPERFAMILY PROTEIN-RELATED"/>
    <property type="match status" value="1"/>
</dbReference>
<organism evidence="2 3">
    <name type="scientific">Stylosanthes scabra</name>
    <dbReference type="NCBI Taxonomy" id="79078"/>
    <lineage>
        <taxon>Eukaryota</taxon>
        <taxon>Viridiplantae</taxon>
        <taxon>Streptophyta</taxon>
        <taxon>Embryophyta</taxon>
        <taxon>Tracheophyta</taxon>
        <taxon>Spermatophyta</taxon>
        <taxon>Magnoliopsida</taxon>
        <taxon>eudicotyledons</taxon>
        <taxon>Gunneridae</taxon>
        <taxon>Pentapetalae</taxon>
        <taxon>rosids</taxon>
        <taxon>fabids</taxon>
        <taxon>Fabales</taxon>
        <taxon>Fabaceae</taxon>
        <taxon>Papilionoideae</taxon>
        <taxon>50 kb inversion clade</taxon>
        <taxon>dalbergioids sensu lato</taxon>
        <taxon>Dalbergieae</taxon>
        <taxon>Pterocarpus clade</taxon>
        <taxon>Stylosanthes</taxon>
    </lineage>
</organism>
<dbReference type="PANTHER" id="PTHR31900:SF34">
    <property type="entry name" value="EMB|CAB62440.1-RELATED"/>
    <property type="match status" value="1"/>
</dbReference>
<reference evidence="2 3" key="1">
    <citation type="journal article" date="2023" name="Plants (Basel)">
        <title>Bridging the Gap: Combining Genomics and Transcriptomics Approaches to Understand Stylosanthes scabra, an Orphan Legume from the Brazilian Caatinga.</title>
        <authorList>
            <person name="Ferreira-Neto J.R.C."/>
            <person name="da Silva M.D."/>
            <person name="Binneck E."/>
            <person name="de Melo N.F."/>
            <person name="da Silva R.H."/>
            <person name="de Melo A.L.T.M."/>
            <person name="Pandolfi V."/>
            <person name="Bustamante F.O."/>
            <person name="Brasileiro-Vidal A.C."/>
            <person name="Benko-Iseppon A.M."/>
        </authorList>
    </citation>
    <scope>NUCLEOTIDE SEQUENCE [LARGE SCALE GENOMIC DNA]</scope>
    <source>
        <tissue evidence="2">Leaves</tissue>
    </source>
</reference>
<sequence>MDGISSHTIKKRKMDMISGRTTKKRNLDRISALPDSVLRHILSFLPTKTAVSTSVLSRRWRYLWQHLRDFDFDLDLEQNPEEYDEEEAFMFFAEFISQVLARRRDRDTHTFRLSCSYNTDEDLHCDRFLNDWIHSVIGPHLQQFHVFLYPDPIPDSTYSDPSPCYNFPAGIFSCSSLVSLTLDGLISIENISSVRLPALRTLKVCIDGALRIDKILSGCPVLEELTLDFIVRNVSPKIIVPNSLKRLKIDTDCRFPSFTHMRTRQEVEIEIDTPALEYLSVSFSNSVRGFTVNNLHNVVDAWLDVRVLRYKGADHLLRLLKALDRAKCLQLSCSTMQLILCAPTFEFPKFNLRLRVPCFNSSLMINLLHNCPALKVFKIYNSHWKTLTEPIRYPSHWTPPTSVPNCLISHLKEIEFEAYEGSKDELAFIDFVLKIGLVLETVTVHLDWLEREMGKKEIKYNITTELCAMQRGSNVCRIVIK</sequence>
<dbReference type="SMART" id="SM00579">
    <property type="entry name" value="FBD"/>
    <property type="match status" value="1"/>
</dbReference>
<name>A0ABU6R4C6_9FABA</name>
<comment type="caution">
    <text evidence="2">The sequence shown here is derived from an EMBL/GenBank/DDBJ whole genome shotgun (WGS) entry which is preliminary data.</text>
</comment>
<dbReference type="Proteomes" id="UP001341840">
    <property type="component" value="Unassembled WGS sequence"/>
</dbReference>
<feature type="domain" description="F-box" evidence="1">
    <location>
        <begin position="27"/>
        <end position="63"/>
    </location>
</feature>
<dbReference type="InterPro" id="IPR001810">
    <property type="entry name" value="F-box_dom"/>
</dbReference>
<dbReference type="Pfam" id="PF00646">
    <property type="entry name" value="F-box"/>
    <property type="match status" value="1"/>
</dbReference>
<dbReference type="InterPro" id="IPR055411">
    <property type="entry name" value="LRR_FXL15/At3g58940/PEG3-like"/>
</dbReference>
<dbReference type="Pfam" id="PF24758">
    <property type="entry name" value="LRR_At5g56370"/>
    <property type="match status" value="1"/>
</dbReference>
<protein>
    <recommendedName>
        <fullName evidence="1">F-box domain-containing protein</fullName>
    </recommendedName>
</protein>
<evidence type="ECO:0000313" key="2">
    <source>
        <dbReference type="EMBL" id="MED6118452.1"/>
    </source>
</evidence>